<organism evidence="2 3">
    <name type="scientific">Chitinophaga filiformis</name>
    <name type="common">Myxococcus filiformis</name>
    <name type="synonym">Flexibacter filiformis</name>
    <dbReference type="NCBI Taxonomy" id="104663"/>
    <lineage>
        <taxon>Bacteria</taxon>
        <taxon>Pseudomonadati</taxon>
        <taxon>Bacteroidota</taxon>
        <taxon>Chitinophagia</taxon>
        <taxon>Chitinophagales</taxon>
        <taxon>Chitinophagaceae</taxon>
        <taxon>Chitinophaga</taxon>
    </lineage>
</organism>
<dbReference type="CDD" id="cd07472">
    <property type="entry name" value="HmuY_like"/>
    <property type="match status" value="1"/>
</dbReference>
<dbReference type="Gene3D" id="2.60.40.3550">
    <property type="entry name" value="Domain of unknown function DUF4466"/>
    <property type="match status" value="1"/>
</dbReference>
<evidence type="ECO:0000313" key="2">
    <source>
        <dbReference type="EMBL" id="UPK66656.1"/>
    </source>
</evidence>
<dbReference type="RefSeq" id="WP_247808866.1">
    <property type="nucleotide sequence ID" value="NZ_CP095855.1"/>
</dbReference>
<dbReference type="InterPro" id="IPR041873">
    <property type="entry name" value="PARMER_03128_N"/>
</dbReference>
<feature type="domain" description="DUF4466" evidence="1">
    <location>
        <begin position="24"/>
        <end position="327"/>
    </location>
</feature>
<dbReference type="Proteomes" id="UP000830198">
    <property type="component" value="Chromosome"/>
</dbReference>
<sequence length="329" mass="35993">MNIKYVGYTLWFFSICVLVAGCKDDKYAVPSPKNELQNDCIKRTLGPNVAGLKIEFAYAIALPAAKGKIVSAQVEASIAGDAATYLENKSYYTNGSGEDVGIPIGDPSVNEGPLTKVAFTKDTNAVTLRYYYVIPRAAQGKEVKFTFSARSSNGETVSYTMGPYTISKMDMVLDLPVKNGDACFISIADMAVYNATDAAANAGKIDLVYLYRAISGISFNHALVAPAADTAYLPGVVLPTGVNRDTKIRKTWNLRDFHLARLQYGVYIDDLDFQQLDMKDAPDYAINLKTEAGAWIETADGKYRAYIFMNKADDGKKSATISIKRYTLK</sequence>
<accession>A0ABY4HVS7</accession>
<gene>
    <name evidence="2" type="ORF">MYF79_17090</name>
</gene>
<evidence type="ECO:0000259" key="1">
    <source>
        <dbReference type="Pfam" id="PF14725"/>
    </source>
</evidence>
<name>A0ABY4HVS7_CHIFI</name>
<evidence type="ECO:0000313" key="3">
    <source>
        <dbReference type="Proteomes" id="UP000830198"/>
    </source>
</evidence>
<reference evidence="2 3" key="1">
    <citation type="submission" date="2022-04" db="EMBL/GenBank/DDBJ databases">
        <title>The arsenic-methylating capacity of Chitinophaga filiformis YT5 during chitin decomposition.</title>
        <authorList>
            <person name="Chen G."/>
            <person name="Liang Y."/>
        </authorList>
    </citation>
    <scope>NUCLEOTIDE SEQUENCE [LARGE SCALE GENOMIC DNA]</scope>
    <source>
        <strain evidence="2 3">YT5</strain>
    </source>
</reference>
<dbReference type="PROSITE" id="PS51257">
    <property type="entry name" value="PROKAR_LIPOPROTEIN"/>
    <property type="match status" value="1"/>
</dbReference>
<keyword evidence="3" id="KW-1185">Reference proteome</keyword>
<dbReference type="EMBL" id="CP095855">
    <property type="protein sequence ID" value="UPK66656.1"/>
    <property type="molecule type" value="Genomic_DNA"/>
</dbReference>
<dbReference type="Pfam" id="PF14725">
    <property type="entry name" value="DUF4466"/>
    <property type="match status" value="1"/>
</dbReference>
<proteinExistence type="predicted"/>
<protein>
    <submittedName>
        <fullName evidence="2">DUF4466 family protein</fullName>
    </submittedName>
</protein>
<dbReference type="CDD" id="cd12106">
    <property type="entry name" value="PARMER_03128_N"/>
    <property type="match status" value="1"/>
</dbReference>
<dbReference type="InterPro" id="IPR028072">
    <property type="entry name" value="DUF4466"/>
</dbReference>